<evidence type="ECO:0000313" key="2">
    <source>
        <dbReference type="EMBL" id="BDG06993.1"/>
    </source>
</evidence>
<proteinExistence type="predicted"/>
<feature type="compositionally biased region" description="Basic residues" evidence="1">
    <location>
        <begin position="1"/>
        <end position="17"/>
    </location>
</feature>
<feature type="region of interest" description="Disordered" evidence="1">
    <location>
        <begin position="1"/>
        <end position="24"/>
    </location>
</feature>
<sequence length="76" mass="8382">MAKPPRKTKKARGKVGRPKGSGVKGHVQTLLQLRPDQRAALLELAEARRVPGRPPPLSEVARDLLDKALARKKDRT</sequence>
<organism evidence="2 3">
    <name type="scientific">Anaeromyxobacter paludicola</name>
    <dbReference type="NCBI Taxonomy" id="2918171"/>
    <lineage>
        <taxon>Bacteria</taxon>
        <taxon>Pseudomonadati</taxon>
        <taxon>Myxococcota</taxon>
        <taxon>Myxococcia</taxon>
        <taxon>Myxococcales</taxon>
        <taxon>Cystobacterineae</taxon>
        <taxon>Anaeromyxobacteraceae</taxon>
        <taxon>Anaeromyxobacter</taxon>
    </lineage>
</organism>
<accession>A0ABM7X5A1</accession>
<evidence type="ECO:0000256" key="1">
    <source>
        <dbReference type="SAM" id="MobiDB-lite"/>
    </source>
</evidence>
<dbReference type="RefSeq" id="WP_248343572.1">
    <property type="nucleotide sequence ID" value="NZ_AP025592.1"/>
</dbReference>
<name>A0ABM7X5A1_9BACT</name>
<keyword evidence="3" id="KW-1185">Reference proteome</keyword>
<dbReference type="Proteomes" id="UP001162734">
    <property type="component" value="Chromosome"/>
</dbReference>
<evidence type="ECO:0000313" key="3">
    <source>
        <dbReference type="Proteomes" id="UP001162734"/>
    </source>
</evidence>
<gene>
    <name evidence="2" type="ORF">AMPC_01060</name>
</gene>
<reference evidence="3" key="1">
    <citation type="journal article" date="2022" name="Int. J. Syst. Evol. Microbiol.">
        <title>Anaeromyxobacter oryzae sp. nov., Anaeromyxobacter diazotrophicus sp. nov. and Anaeromyxobacter paludicola sp. nov., isolated from paddy soils.</title>
        <authorList>
            <person name="Itoh H."/>
            <person name="Xu Z."/>
            <person name="Mise K."/>
            <person name="Masuda Y."/>
            <person name="Ushijima N."/>
            <person name="Hayakawa C."/>
            <person name="Shiratori Y."/>
            <person name="Senoo K."/>
        </authorList>
    </citation>
    <scope>NUCLEOTIDE SEQUENCE [LARGE SCALE GENOMIC DNA]</scope>
    <source>
        <strain evidence="3">Red630</strain>
    </source>
</reference>
<protein>
    <submittedName>
        <fullName evidence="2">Uncharacterized protein</fullName>
    </submittedName>
</protein>
<dbReference type="EMBL" id="AP025592">
    <property type="protein sequence ID" value="BDG06993.1"/>
    <property type="molecule type" value="Genomic_DNA"/>
</dbReference>